<dbReference type="SUPFAM" id="SSF140931">
    <property type="entry name" value="Fic-like"/>
    <property type="match status" value="1"/>
</dbReference>
<dbReference type="Gene3D" id="1.10.3290.10">
    <property type="entry name" value="Fido-like domain"/>
    <property type="match status" value="1"/>
</dbReference>
<proteinExistence type="predicted"/>
<reference evidence="5 6" key="1">
    <citation type="journal article" date="2015" name="Microbiome">
        <title>Genomic resolution of linkages in carbon, nitrogen, and sulfur cycling among widespread estuary sediment bacteria.</title>
        <authorList>
            <person name="Baker B.J."/>
            <person name="Lazar C.S."/>
            <person name="Teske A.P."/>
            <person name="Dick G.J."/>
        </authorList>
    </citation>
    <scope>NUCLEOTIDE SEQUENCE [LARGE SCALE GENOMIC DNA]</scope>
    <source>
        <strain evidence="5">SM23_60</strain>
    </source>
</reference>
<dbReference type="InterPro" id="IPR003812">
    <property type="entry name" value="Fido"/>
</dbReference>
<dbReference type="Pfam" id="PF13784">
    <property type="entry name" value="Fic_N"/>
    <property type="match status" value="1"/>
</dbReference>
<dbReference type="PATRIC" id="fig|1703780.3.peg.2189"/>
<keyword evidence="1" id="KW-0067">ATP-binding</keyword>
<feature type="domain" description="Fido" evidence="4">
    <location>
        <begin position="129"/>
        <end position="280"/>
    </location>
</feature>
<evidence type="ECO:0000313" key="5">
    <source>
        <dbReference type="EMBL" id="KPK67892.1"/>
    </source>
</evidence>
<evidence type="ECO:0000256" key="3">
    <source>
        <dbReference type="PIRSR" id="PIRSR640198-2"/>
    </source>
</evidence>
<feature type="active site" evidence="2">
    <location>
        <position position="216"/>
    </location>
</feature>
<feature type="binding site" evidence="1">
    <location>
        <position position="258"/>
    </location>
    <ligand>
        <name>ATP</name>
        <dbReference type="ChEBI" id="CHEBI:30616"/>
    </ligand>
</feature>
<sequence length="382" mass="44084">MDIDKFRNSTTGRLVHTSDYWAFVPNPLPPRGMEMFSAELVQILSEADRGLGVLKALGKLMPNPHLLVAPYVRKEAVQSSRIEGTRASLSDIFYYEASKEKPQHADVLEVLNYVRAMNYGLSRLKESPLNLRLIREIHAKLMEGVRGERMKPGEFRTTQNWIGPPGCSLTDAVYVPPPVREMNQALDQWEQFLHSKDSIAPLIKCALMHYQFEAIHPFFDGNGRMGRLLITFYLCEKKYLEYPILYLSDFFEKYRREYYDLLLKISQDGDWDAWLTYFIRGVAEQSRIAEQTGHKILNLQKKYREQLQKESVPASVFQLLDMLFLNPFASLPGVSDYLKITWPTAKAAVDHLTKLKILKEVSGRKRNRIYCAQELLNILAEG</sequence>
<protein>
    <submittedName>
        <fullName evidence="5">Cell filamentation protein Fic</fullName>
    </submittedName>
</protein>
<dbReference type="InterPro" id="IPR026287">
    <property type="entry name" value="SoFic-like"/>
</dbReference>
<gene>
    <name evidence="5" type="ORF">AMJ87_12700</name>
</gene>
<feature type="binding site" evidence="1">
    <location>
        <position position="216"/>
    </location>
    <ligand>
        <name>ATP</name>
        <dbReference type="ChEBI" id="CHEBI:30616"/>
    </ligand>
</feature>
<dbReference type="PANTHER" id="PTHR13504">
    <property type="entry name" value="FIDO DOMAIN-CONTAINING PROTEIN DDB_G0283145"/>
    <property type="match status" value="1"/>
</dbReference>
<dbReference type="PIRSF" id="PIRSF038925">
    <property type="entry name" value="AMP-prot_trans"/>
    <property type="match status" value="1"/>
</dbReference>
<dbReference type="Proteomes" id="UP000051096">
    <property type="component" value="Unassembled WGS sequence"/>
</dbReference>
<accession>A0A0S8G6I3</accession>
<evidence type="ECO:0000259" key="4">
    <source>
        <dbReference type="PROSITE" id="PS51459"/>
    </source>
</evidence>
<evidence type="ECO:0000256" key="2">
    <source>
        <dbReference type="PIRSR" id="PIRSR640198-1"/>
    </source>
</evidence>
<dbReference type="PROSITE" id="PS51459">
    <property type="entry name" value="FIDO"/>
    <property type="match status" value="1"/>
</dbReference>
<dbReference type="AlphaFoldDB" id="A0A0S8G6I3"/>
<evidence type="ECO:0000256" key="1">
    <source>
        <dbReference type="PIRSR" id="PIRSR038925-1"/>
    </source>
</evidence>
<feature type="binding site" evidence="3">
    <location>
        <begin position="258"/>
        <end position="259"/>
    </location>
    <ligand>
        <name>ATP</name>
        <dbReference type="ChEBI" id="CHEBI:30616"/>
    </ligand>
</feature>
<dbReference type="PANTHER" id="PTHR13504:SF38">
    <property type="entry name" value="FIDO DOMAIN-CONTAINING PROTEIN"/>
    <property type="match status" value="1"/>
</dbReference>
<feature type="binding site" evidence="1">
    <location>
        <position position="83"/>
    </location>
    <ligand>
        <name>ATP</name>
        <dbReference type="ChEBI" id="CHEBI:30616"/>
    </ligand>
</feature>
<keyword evidence="1" id="KW-0547">Nucleotide-binding</keyword>
<dbReference type="EMBL" id="LJUO01000195">
    <property type="protein sequence ID" value="KPK67892.1"/>
    <property type="molecule type" value="Genomic_DNA"/>
</dbReference>
<dbReference type="InterPro" id="IPR036597">
    <property type="entry name" value="Fido-like_dom_sf"/>
</dbReference>
<dbReference type="InterPro" id="IPR025758">
    <property type="entry name" value="Fic/DOC_N"/>
</dbReference>
<name>A0A0S8G6I3_UNCW3</name>
<organism evidence="5 6">
    <name type="scientific">candidate division WOR_3 bacterium SM23_60</name>
    <dbReference type="NCBI Taxonomy" id="1703780"/>
    <lineage>
        <taxon>Bacteria</taxon>
        <taxon>Bacteria division WOR-3</taxon>
    </lineage>
</organism>
<evidence type="ECO:0000313" key="6">
    <source>
        <dbReference type="Proteomes" id="UP000051096"/>
    </source>
</evidence>
<dbReference type="InterPro" id="IPR040198">
    <property type="entry name" value="Fido_containing"/>
</dbReference>
<feature type="binding site" evidence="3">
    <location>
        <begin position="220"/>
        <end position="227"/>
    </location>
    <ligand>
        <name>ATP</name>
        <dbReference type="ChEBI" id="CHEBI:30616"/>
    </ligand>
</feature>
<feature type="binding site" evidence="1">
    <location>
        <begin position="221"/>
        <end position="227"/>
    </location>
    <ligand>
        <name>ATP</name>
        <dbReference type="ChEBI" id="CHEBI:30616"/>
    </ligand>
</feature>
<comment type="caution">
    <text evidence="5">The sequence shown here is derived from an EMBL/GenBank/DDBJ whole genome shotgun (WGS) entry which is preliminary data.</text>
</comment>
<dbReference type="GO" id="GO:0005524">
    <property type="term" value="F:ATP binding"/>
    <property type="evidence" value="ECO:0007669"/>
    <property type="project" value="UniProtKB-KW"/>
</dbReference>
<dbReference type="Pfam" id="PF02661">
    <property type="entry name" value="Fic"/>
    <property type="match status" value="1"/>
</dbReference>